<dbReference type="Pfam" id="PF13524">
    <property type="entry name" value="Glyco_trans_1_2"/>
    <property type="match status" value="1"/>
</dbReference>
<feature type="domain" description="Spore protein YkvP/CgeB glycosyl transferase-like" evidence="1">
    <location>
        <begin position="185"/>
        <end position="330"/>
    </location>
</feature>
<accession>A0A5C8KBI4</accession>
<dbReference type="EMBL" id="VRTY01000031">
    <property type="protein sequence ID" value="TXK46972.1"/>
    <property type="molecule type" value="Genomic_DNA"/>
</dbReference>
<sequence length="335" mass="38711">MAHILYIGQYTAGSTSRMRADKFKSLLPDHQFHVINSDIPFYECNKFSRSIGFRFKVGPLISSINNYIKCNVKELAYKLIWIDKGIFINKDTLKFLKARTSKLIHYTPDTAFFQNKSFLFESGIHYYDLLITTKSFDKENYLKLVNADKLIFTTQGFDKTIHKPYHSFYEKEKSIVFIGLCEPSRERILTHLLNAGLSVKLAGYGWSKFLNSNHNNLKFLGEKLVGEEYAKAISGSLFGFGALSKKFPELHTTRTFEIPACGTALLTEANFETNTFFKNDEAIFYKNISELISKIKYYSCNLSELQVLTDRGYKKVMRKYEYGDLLQEIVKEIIT</sequence>
<evidence type="ECO:0000313" key="3">
    <source>
        <dbReference type="Proteomes" id="UP000321926"/>
    </source>
</evidence>
<dbReference type="RefSeq" id="WP_147921636.1">
    <property type="nucleotide sequence ID" value="NZ_VRTY01000031.1"/>
</dbReference>
<gene>
    <name evidence="2" type="ORF">FVR03_10150</name>
</gene>
<dbReference type="GO" id="GO:0016740">
    <property type="term" value="F:transferase activity"/>
    <property type="evidence" value="ECO:0007669"/>
    <property type="project" value="UniProtKB-KW"/>
</dbReference>
<dbReference type="InterPro" id="IPR055259">
    <property type="entry name" value="YkvP/CgeB_Glyco_trans-like"/>
</dbReference>
<protein>
    <submittedName>
        <fullName evidence="2">Glycosyltransferase family 1 protein</fullName>
    </submittedName>
</protein>
<proteinExistence type="predicted"/>
<dbReference type="OrthoDB" id="110463at2"/>
<evidence type="ECO:0000259" key="1">
    <source>
        <dbReference type="Pfam" id="PF13524"/>
    </source>
</evidence>
<name>A0A5C8KBI4_9BACT</name>
<keyword evidence="2" id="KW-0808">Transferase</keyword>
<keyword evidence="3" id="KW-1185">Reference proteome</keyword>
<dbReference type="Proteomes" id="UP000321926">
    <property type="component" value="Unassembled WGS sequence"/>
</dbReference>
<comment type="caution">
    <text evidence="2">The sequence shown here is derived from an EMBL/GenBank/DDBJ whole genome shotgun (WGS) entry which is preliminary data.</text>
</comment>
<reference evidence="2 3" key="1">
    <citation type="submission" date="2019-08" db="EMBL/GenBank/DDBJ databases">
        <authorList>
            <person name="Shi S."/>
        </authorList>
    </citation>
    <scope>NUCLEOTIDE SEQUENCE [LARGE SCALE GENOMIC DNA]</scope>
    <source>
        <strain evidence="2 3">GY10130</strain>
    </source>
</reference>
<dbReference type="AlphaFoldDB" id="A0A5C8KBI4"/>
<evidence type="ECO:0000313" key="2">
    <source>
        <dbReference type="EMBL" id="TXK46972.1"/>
    </source>
</evidence>
<organism evidence="2 3">
    <name type="scientific">Pontibacter qinzhouensis</name>
    <dbReference type="NCBI Taxonomy" id="2603253"/>
    <lineage>
        <taxon>Bacteria</taxon>
        <taxon>Pseudomonadati</taxon>
        <taxon>Bacteroidota</taxon>
        <taxon>Cytophagia</taxon>
        <taxon>Cytophagales</taxon>
        <taxon>Hymenobacteraceae</taxon>
        <taxon>Pontibacter</taxon>
    </lineage>
</organism>